<reference evidence="2 3" key="1">
    <citation type="journal article" date="2019" name="Int. J. Syst. Evol. Microbiol.">
        <title>The Global Catalogue of Microorganisms (GCM) 10K type strain sequencing project: providing services to taxonomists for standard genome sequencing and annotation.</title>
        <authorList>
            <consortium name="The Broad Institute Genomics Platform"/>
            <consortium name="The Broad Institute Genome Sequencing Center for Infectious Disease"/>
            <person name="Wu L."/>
            <person name="Ma J."/>
        </authorList>
    </citation>
    <scope>NUCLEOTIDE SEQUENCE [LARGE SCALE GENOMIC DNA]</scope>
    <source>
        <strain evidence="2 3">JCM 3272</strain>
    </source>
</reference>
<evidence type="ECO:0000259" key="1">
    <source>
        <dbReference type="Pfam" id="PF18029"/>
    </source>
</evidence>
<dbReference type="InterPro" id="IPR041581">
    <property type="entry name" value="Glyoxalase_6"/>
</dbReference>
<dbReference type="SUPFAM" id="SSF54593">
    <property type="entry name" value="Glyoxalase/Bleomycin resistance protein/Dihydroxybiphenyl dioxygenase"/>
    <property type="match status" value="1"/>
</dbReference>
<protein>
    <submittedName>
        <fullName evidence="2">VOC family protein</fullName>
    </submittedName>
</protein>
<dbReference type="EMBL" id="BAAARV010000049">
    <property type="protein sequence ID" value="GAA2360807.1"/>
    <property type="molecule type" value="Genomic_DNA"/>
</dbReference>
<feature type="domain" description="Glyoxalase-like" evidence="1">
    <location>
        <begin position="7"/>
        <end position="119"/>
    </location>
</feature>
<name>A0ABN3GTZ9_9ACTN</name>
<organism evidence="2 3">
    <name type="scientific">Dactylosporangium salmoneum</name>
    <dbReference type="NCBI Taxonomy" id="53361"/>
    <lineage>
        <taxon>Bacteria</taxon>
        <taxon>Bacillati</taxon>
        <taxon>Actinomycetota</taxon>
        <taxon>Actinomycetes</taxon>
        <taxon>Micromonosporales</taxon>
        <taxon>Micromonosporaceae</taxon>
        <taxon>Dactylosporangium</taxon>
    </lineage>
</organism>
<dbReference type="Proteomes" id="UP001501444">
    <property type="component" value="Unassembled WGS sequence"/>
</dbReference>
<gene>
    <name evidence="2" type="ORF">GCM10010170_055890</name>
</gene>
<evidence type="ECO:0000313" key="2">
    <source>
        <dbReference type="EMBL" id="GAA2360807.1"/>
    </source>
</evidence>
<dbReference type="InterPro" id="IPR029068">
    <property type="entry name" value="Glyas_Bleomycin-R_OHBP_Dase"/>
</dbReference>
<dbReference type="Pfam" id="PF18029">
    <property type="entry name" value="Glyoxalase_6"/>
    <property type="match status" value="1"/>
</dbReference>
<dbReference type="Gene3D" id="3.10.180.10">
    <property type="entry name" value="2,3-Dihydroxybiphenyl 1,2-Dioxygenase, domain 1"/>
    <property type="match status" value="1"/>
</dbReference>
<accession>A0ABN3GTZ9</accession>
<evidence type="ECO:0000313" key="3">
    <source>
        <dbReference type="Proteomes" id="UP001501444"/>
    </source>
</evidence>
<proteinExistence type="predicted"/>
<dbReference type="PANTHER" id="PTHR35908:SF1">
    <property type="entry name" value="CONSERVED PROTEIN"/>
    <property type="match status" value="1"/>
</dbReference>
<comment type="caution">
    <text evidence="2">The sequence shown here is derived from an EMBL/GenBank/DDBJ whole genome shotgun (WGS) entry which is preliminary data.</text>
</comment>
<dbReference type="PANTHER" id="PTHR35908">
    <property type="entry name" value="HYPOTHETICAL FUSION PROTEIN"/>
    <property type="match status" value="1"/>
</dbReference>
<keyword evidence="3" id="KW-1185">Reference proteome</keyword>
<sequence>MTVRIRHITIDCADPYRMSLLWSAVTGYQEQPNDPNLPTHDQALVLAPDGSAGLLFIRVPEPKAVKNRVHLDVQPLDATRDAEIERILALGASLVGDFRRPDGTGWAILADPEGNEFCVERSAAERSS</sequence>
<dbReference type="RefSeq" id="WP_344615501.1">
    <property type="nucleotide sequence ID" value="NZ_BAAARV010000049.1"/>
</dbReference>